<keyword evidence="1" id="KW-1133">Transmembrane helix</keyword>
<dbReference type="EMBL" id="FOHN01000001">
    <property type="protein sequence ID" value="SES65079.1"/>
    <property type="molecule type" value="Genomic_DNA"/>
</dbReference>
<proteinExistence type="predicted"/>
<keyword evidence="3" id="KW-1185">Reference proteome</keyword>
<protein>
    <submittedName>
        <fullName evidence="2">Uncharacterized protein</fullName>
    </submittedName>
</protein>
<sequence length="120" mass="13554">MQKKRNKIIDGMSYPIFCLETMGLGTYFLIRILQEFGDYTIGAKIGSSYVLGILFSFSKMADRDPVAGQMSVCAIWVIVIGTCLFAFWVLGWILFGITSVLEGIISYVKKTMIRRQSDEM</sequence>
<feature type="transmembrane region" description="Helical" evidence="1">
    <location>
        <begin position="70"/>
        <end position="95"/>
    </location>
</feature>
<dbReference type="RefSeq" id="WP_092475160.1">
    <property type="nucleotide sequence ID" value="NZ_FOHN01000001.1"/>
</dbReference>
<evidence type="ECO:0000313" key="2">
    <source>
        <dbReference type="EMBL" id="SES65079.1"/>
    </source>
</evidence>
<gene>
    <name evidence="2" type="ORF">SAMN04487772_101208</name>
</gene>
<dbReference type="STRING" id="29364.SAMN04487772_101208"/>
<reference evidence="2 3" key="1">
    <citation type="submission" date="2016-10" db="EMBL/GenBank/DDBJ databases">
        <authorList>
            <person name="de Groot N.N."/>
        </authorList>
    </citation>
    <scope>NUCLEOTIDE SEQUENCE [LARGE SCALE GENOMIC DNA]</scope>
    <source>
        <strain evidence="2 3">DSM 1801</strain>
    </source>
</reference>
<dbReference type="Proteomes" id="UP000199800">
    <property type="component" value="Unassembled WGS sequence"/>
</dbReference>
<dbReference type="AlphaFoldDB" id="A0A1H9Y8D3"/>
<evidence type="ECO:0000313" key="3">
    <source>
        <dbReference type="Proteomes" id="UP000199800"/>
    </source>
</evidence>
<feature type="transmembrane region" description="Helical" evidence="1">
    <location>
        <begin position="39"/>
        <end position="58"/>
    </location>
</feature>
<organism evidence="2 3">
    <name type="scientific">[Clostridium] polysaccharolyticum</name>
    <dbReference type="NCBI Taxonomy" id="29364"/>
    <lineage>
        <taxon>Bacteria</taxon>
        <taxon>Bacillati</taxon>
        <taxon>Bacillota</taxon>
        <taxon>Clostridia</taxon>
        <taxon>Lachnospirales</taxon>
        <taxon>Lachnospiraceae</taxon>
    </lineage>
</organism>
<keyword evidence="1" id="KW-0812">Transmembrane</keyword>
<name>A0A1H9Y8D3_9FIRM</name>
<keyword evidence="1" id="KW-0472">Membrane</keyword>
<accession>A0A1H9Y8D3</accession>
<evidence type="ECO:0000256" key="1">
    <source>
        <dbReference type="SAM" id="Phobius"/>
    </source>
</evidence>
<feature type="transmembrane region" description="Helical" evidence="1">
    <location>
        <begin position="12"/>
        <end position="33"/>
    </location>
</feature>